<evidence type="ECO:0000313" key="3">
    <source>
        <dbReference type="Ensembl" id="ENSDLAP00005006998.2"/>
    </source>
</evidence>
<dbReference type="InterPro" id="IPR001611">
    <property type="entry name" value="Leu-rich_rpt"/>
</dbReference>
<accession>A0A8C4DS31</accession>
<sequence>VSYSVIQLASQCSQLLSILIQICMCVCVSRLSGCMITEEGCSSLASALRSNPSHLRELDLNYNHPGDSGVELLSAGLEEPHWRLDTLRPCSSWGTEHSWPLGFKFLCC</sequence>
<protein>
    <submittedName>
        <fullName evidence="3">Uncharacterized protein</fullName>
    </submittedName>
</protein>
<dbReference type="SMART" id="SM00368">
    <property type="entry name" value="LRR_RI"/>
    <property type="match status" value="2"/>
</dbReference>
<name>A0A8C4DS31_DICLA</name>
<dbReference type="PANTHER" id="PTHR24106">
    <property type="entry name" value="NACHT, LRR AND CARD DOMAINS-CONTAINING"/>
    <property type="match status" value="1"/>
</dbReference>
<evidence type="ECO:0000256" key="2">
    <source>
        <dbReference type="ARBA" id="ARBA00022737"/>
    </source>
</evidence>
<evidence type="ECO:0000256" key="1">
    <source>
        <dbReference type="ARBA" id="ARBA00022614"/>
    </source>
</evidence>
<keyword evidence="1" id="KW-0433">Leucine-rich repeat</keyword>
<keyword evidence="2" id="KW-0677">Repeat</keyword>
<dbReference type="AlphaFoldDB" id="A0A8C4DS31"/>
<dbReference type="Ensembl" id="ENSDLAT00005007583.2">
    <property type="protein sequence ID" value="ENSDLAP00005006998.2"/>
    <property type="gene ID" value="ENSDLAG00005035039.1"/>
</dbReference>
<organism evidence="3 4">
    <name type="scientific">Dicentrarchus labrax</name>
    <name type="common">European seabass</name>
    <name type="synonym">Morone labrax</name>
    <dbReference type="NCBI Taxonomy" id="13489"/>
    <lineage>
        <taxon>Eukaryota</taxon>
        <taxon>Metazoa</taxon>
        <taxon>Chordata</taxon>
        <taxon>Craniata</taxon>
        <taxon>Vertebrata</taxon>
        <taxon>Euteleostomi</taxon>
        <taxon>Actinopterygii</taxon>
        <taxon>Neopterygii</taxon>
        <taxon>Teleostei</taxon>
        <taxon>Neoteleostei</taxon>
        <taxon>Acanthomorphata</taxon>
        <taxon>Eupercaria</taxon>
        <taxon>Moronidae</taxon>
        <taxon>Dicentrarchus</taxon>
    </lineage>
</organism>
<reference evidence="3" key="2">
    <citation type="submission" date="2025-09" db="UniProtKB">
        <authorList>
            <consortium name="Ensembl"/>
        </authorList>
    </citation>
    <scope>IDENTIFICATION</scope>
</reference>
<proteinExistence type="predicted"/>
<evidence type="ECO:0000313" key="4">
    <source>
        <dbReference type="Proteomes" id="UP000694389"/>
    </source>
</evidence>
<dbReference type="InterPro" id="IPR032675">
    <property type="entry name" value="LRR_dom_sf"/>
</dbReference>
<keyword evidence="4" id="KW-1185">Reference proteome</keyword>
<dbReference type="GeneTree" id="ENSGT01120000271898"/>
<dbReference type="Pfam" id="PF13516">
    <property type="entry name" value="LRR_6"/>
    <property type="match status" value="1"/>
</dbReference>
<reference evidence="3" key="1">
    <citation type="submission" date="2025-08" db="UniProtKB">
        <authorList>
            <consortium name="Ensembl"/>
        </authorList>
    </citation>
    <scope>IDENTIFICATION</scope>
</reference>
<dbReference type="Proteomes" id="UP000694389">
    <property type="component" value="Unassembled WGS sequence"/>
</dbReference>
<dbReference type="Gene3D" id="3.80.10.10">
    <property type="entry name" value="Ribonuclease Inhibitor"/>
    <property type="match status" value="1"/>
</dbReference>
<dbReference type="InterPro" id="IPR051261">
    <property type="entry name" value="NLR"/>
</dbReference>
<dbReference type="SUPFAM" id="SSF52047">
    <property type="entry name" value="RNI-like"/>
    <property type="match status" value="1"/>
</dbReference>